<name>A0A6A1URP0_9ROSI</name>
<dbReference type="AlphaFoldDB" id="A0A6A1URP0"/>
<dbReference type="EMBL" id="RXIC02000026">
    <property type="protein sequence ID" value="KAB1203144.1"/>
    <property type="molecule type" value="Genomic_DNA"/>
</dbReference>
<organism evidence="1 2">
    <name type="scientific">Morella rubra</name>
    <name type="common">Chinese bayberry</name>
    <dbReference type="NCBI Taxonomy" id="262757"/>
    <lineage>
        <taxon>Eukaryota</taxon>
        <taxon>Viridiplantae</taxon>
        <taxon>Streptophyta</taxon>
        <taxon>Embryophyta</taxon>
        <taxon>Tracheophyta</taxon>
        <taxon>Spermatophyta</taxon>
        <taxon>Magnoliopsida</taxon>
        <taxon>eudicotyledons</taxon>
        <taxon>Gunneridae</taxon>
        <taxon>Pentapetalae</taxon>
        <taxon>rosids</taxon>
        <taxon>fabids</taxon>
        <taxon>Fagales</taxon>
        <taxon>Myricaceae</taxon>
        <taxon>Morella</taxon>
    </lineage>
</organism>
<evidence type="ECO:0000313" key="1">
    <source>
        <dbReference type="EMBL" id="KAB1203144.1"/>
    </source>
</evidence>
<proteinExistence type="predicted"/>
<sequence>MELTVRNVPIVFSPDELARFLGYEWDLTAFPNLPMSEEGRPTKAEVFGPCWAMIHDFGGAIWYTGSCSFLADHAPDPMLRHRPEEAHYELSYSRAKFLYLELFGGYLLIWHPTSISPFVQRP</sequence>
<gene>
    <name evidence="1" type="ORF">CJ030_MR8G027521</name>
</gene>
<dbReference type="Proteomes" id="UP000516437">
    <property type="component" value="Chromosome 8"/>
</dbReference>
<dbReference type="OrthoDB" id="1559178at2759"/>
<accession>A0A6A1URP0</accession>
<protein>
    <submittedName>
        <fullName evidence="1">Uncharacterized protein</fullName>
    </submittedName>
</protein>
<reference evidence="1 2" key="1">
    <citation type="journal article" date="2019" name="Plant Biotechnol. J.">
        <title>The red bayberry genome and genetic basis of sex determination.</title>
        <authorList>
            <person name="Jia H.M."/>
            <person name="Jia H.J."/>
            <person name="Cai Q.L."/>
            <person name="Wang Y."/>
            <person name="Zhao H.B."/>
            <person name="Yang W.F."/>
            <person name="Wang G.Y."/>
            <person name="Li Y.H."/>
            <person name="Zhan D.L."/>
            <person name="Shen Y.T."/>
            <person name="Niu Q.F."/>
            <person name="Chang L."/>
            <person name="Qiu J."/>
            <person name="Zhao L."/>
            <person name="Xie H.B."/>
            <person name="Fu W.Y."/>
            <person name="Jin J."/>
            <person name="Li X.W."/>
            <person name="Jiao Y."/>
            <person name="Zhou C.C."/>
            <person name="Tu T."/>
            <person name="Chai C.Y."/>
            <person name="Gao J.L."/>
            <person name="Fan L.J."/>
            <person name="van de Weg E."/>
            <person name="Wang J.Y."/>
            <person name="Gao Z.S."/>
        </authorList>
    </citation>
    <scope>NUCLEOTIDE SEQUENCE [LARGE SCALE GENOMIC DNA]</scope>
    <source>
        <tissue evidence="1">Leaves</tissue>
    </source>
</reference>
<keyword evidence="2" id="KW-1185">Reference proteome</keyword>
<comment type="caution">
    <text evidence="1">The sequence shown here is derived from an EMBL/GenBank/DDBJ whole genome shotgun (WGS) entry which is preliminary data.</text>
</comment>
<evidence type="ECO:0000313" key="2">
    <source>
        <dbReference type="Proteomes" id="UP000516437"/>
    </source>
</evidence>